<dbReference type="CDD" id="cd06170">
    <property type="entry name" value="LuxR_C_like"/>
    <property type="match status" value="1"/>
</dbReference>
<keyword evidence="6" id="KW-1185">Reference proteome</keyword>
<dbReference type="PANTHER" id="PTHR44688:SF16">
    <property type="entry name" value="DNA-BINDING TRANSCRIPTIONAL ACTIVATOR DEVR_DOSR"/>
    <property type="match status" value="1"/>
</dbReference>
<evidence type="ECO:0000259" key="4">
    <source>
        <dbReference type="PROSITE" id="PS50043"/>
    </source>
</evidence>
<keyword evidence="2" id="KW-0238">DNA-binding</keyword>
<accession>A0A1G8QGL8</accession>
<dbReference type="EMBL" id="FNEJ01000015">
    <property type="protein sequence ID" value="SDJ03575.1"/>
    <property type="molecule type" value="Genomic_DNA"/>
</dbReference>
<dbReference type="OrthoDB" id="7692966at2"/>
<dbReference type="InterPro" id="IPR036388">
    <property type="entry name" value="WH-like_DNA-bd_sf"/>
</dbReference>
<reference evidence="5 6" key="1">
    <citation type="submission" date="2016-10" db="EMBL/GenBank/DDBJ databases">
        <authorList>
            <person name="de Groot N.N."/>
        </authorList>
    </citation>
    <scope>NUCLEOTIDE SEQUENCE [LARGE SCALE GENOMIC DNA]</scope>
    <source>
        <strain evidence="5 6">DSM 26424</strain>
    </source>
</reference>
<dbReference type="InterPro" id="IPR016032">
    <property type="entry name" value="Sig_transdc_resp-reg_C-effctor"/>
</dbReference>
<evidence type="ECO:0000256" key="2">
    <source>
        <dbReference type="ARBA" id="ARBA00023125"/>
    </source>
</evidence>
<proteinExistence type="predicted"/>
<keyword evidence="3" id="KW-0804">Transcription</keyword>
<dbReference type="Gene3D" id="3.30.450.80">
    <property type="entry name" value="Transcription factor LuxR-like, autoinducer-binding domain"/>
    <property type="match status" value="1"/>
</dbReference>
<evidence type="ECO:0000256" key="1">
    <source>
        <dbReference type="ARBA" id="ARBA00023015"/>
    </source>
</evidence>
<organism evidence="5 6">
    <name type="scientific">Salipiger marinus</name>
    <dbReference type="NCBI Taxonomy" id="555512"/>
    <lineage>
        <taxon>Bacteria</taxon>
        <taxon>Pseudomonadati</taxon>
        <taxon>Pseudomonadota</taxon>
        <taxon>Alphaproteobacteria</taxon>
        <taxon>Rhodobacterales</taxon>
        <taxon>Roseobacteraceae</taxon>
        <taxon>Salipiger</taxon>
    </lineage>
</organism>
<evidence type="ECO:0000313" key="6">
    <source>
        <dbReference type="Proteomes" id="UP000199093"/>
    </source>
</evidence>
<dbReference type="PANTHER" id="PTHR44688">
    <property type="entry name" value="DNA-BINDING TRANSCRIPTIONAL ACTIVATOR DEVR_DOSR"/>
    <property type="match status" value="1"/>
</dbReference>
<dbReference type="InterPro" id="IPR000792">
    <property type="entry name" value="Tscrpt_reg_LuxR_C"/>
</dbReference>
<dbReference type="SMART" id="SM00421">
    <property type="entry name" value="HTH_LUXR"/>
    <property type="match status" value="1"/>
</dbReference>
<dbReference type="STRING" id="555512.SAMN04487993_1015105"/>
<dbReference type="InterPro" id="IPR036693">
    <property type="entry name" value="TF_LuxR_autoind-bd_dom_sf"/>
</dbReference>
<keyword evidence="1" id="KW-0805">Transcription regulation</keyword>
<dbReference type="SUPFAM" id="SSF75516">
    <property type="entry name" value="Pheromone-binding domain of LuxR-like quorum-sensing transcription factors"/>
    <property type="match status" value="1"/>
</dbReference>
<dbReference type="GO" id="GO:0006355">
    <property type="term" value="P:regulation of DNA-templated transcription"/>
    <property type="evidence" value="ECO:0007669"/>
    <property type="project" value="InterPro"/>
</dbReference>
<name>A0A1G8QGL8_9RHOB</name>
<sequence>MQADMAFDLHDRLRAAQTPRARWSVLRAIFAEAGLATFTAGTGRREALDALSVRTTASAGLIADYLGAKADREDRWIHHCASTTAPDHLDVVCGPAEGPAVAGEKLRGVLADHGIRHACLVPVYGGQRPGGFVFYAHDSEQSALLTSPAGLRHLCAVAAIAGAYWRPEDDLLAEEAPAPGRYQMLSPLPARERETLLWLARGLQSAEIAHRMGIEPVTVSKHLQGARLRLGARTREQAVAIAVRDGLLHP</sequence>
<dbReference type="Pfam" id="PF00196">
    <property type="entry name" value="GerE"/>
    <property type="match status" value="1"/>
</dbReference>
<feature type="domain" description="HTH luxR-type" evidence="4">
    <location>
        <begin position="181"/>
        <end position="246"/>
    </location>
</feature>
<protein>
    <submittedName>
        <fullName evidence="5">Autoinducer binding domain-containing protein</fullName>
    </submittedName>
</protein>
<dbReference type="PROSITE" id="PS50043">
    <property type="entry name" value="HTH_LUXR_2"/>
    <property type="match status" value="1"/>
</dbReference>
<dbReference type="GO" id="GO:0003677">
    <property type="term" value="F:DNA binding"/>
    <property type="evidence" value="ECO:0007669"/>
    <property type="project" value="UniProtKB-KW"/>
</dbReference>
<dbReference type="AlphaFoldDB" id="A0A1G8QGL8"/>
<gene>
    <name evidence="5" type="ORF">SAMN04487993_1015105</name>
</gene>
<dbReference type="SUPFAM" id="SSF46894">
    <property type="entry name" value="C-terminal effector domain of the bipartite response regulators"/>
    <property type="match status" value="1"/>
</dbReference>
<dbReference type="PRINTS" id="PR00038">
    <property type="entry name" value="HTHLUXR"/>
</dbReference>
<dbReference type="Proteomes" id="UP000199093">
    <property type="component" value="Unassembled WGS sequence"/>
</dbReference>
<dbReference type="RefSeq" id="WP_089849283.1">
    <property type="nucleotide sequence ID" value="NZ_FNEJ01000015.1"/>
</dbReference>
<dbReference type="Gene3D" id="1.10.10.10">
    <property type="entry name" value="Winged helix-like DNA-binding domain superfamily/Winged helix DNA-binding domain"/>
    <property type="match status" value="1"/>
</dbReference>
<evidence type="ECO:0000256" key="3">
    <source>
        <dbReference type="ARBA" id="ARBA00023163"/>
    </source>
</evidence>
<evidence type="ECO:0000313" key="5">
    <source>
        <dbReference type="EMBL" id="SDJ03575.1"/>
    </source>
</evidence>